<sequence length="245" mass="26747">MNRPRSLLFLFSVAHCFIHVTASGDTEPISLDDIESPKAARLMKNKEDIDVQSNYHEIDIKGTGDIGDDLSGRIVRNRGPITAKVVASGQHGRYCESQDDASCLVDFSLVAWKFAGDSGSVHGTIEEKFPDGDMLKVDVDCMVRTGKDAIVGGVVKQIPKHFDAMNLNQRAYVKVTENSEVNDATDFISNVVIGSKKGQDLDSGCNSISGDEFQLGDEFNCMSPHVSVCSKHSGWDDCLERAKTE</sequence>
<keyword evidence="3" id="KW-1185">Reference proteome</keyword>
<accession>A0ABD3QT27</accession>
<protein>
    <submittedName>
        <fullName evidence="2">Uncharacterized protein</fullName>
    </submittedName>
</protein>
<gene>
    <name evidence="2" type="ORF">HJC23_012010</name>
</gene>
<feature type="chain" id="PRO_5044788671" evidence="1">
    <location>
        <begin position="23"/>
        <end position="245"/>
    </location>
</feature>
<name>A0ABD3QT27_9STRA</name>
<dbReference type="AlphaFoldDB" id="A0ABD3QT27"/>
<comment type="caution">
    <text evidence="2">The sequence shown here is derived from an EMBL/GenBank/DDBJ whole genome shotgun (WGS) entry which is preliminary data.</text>
</comment>
<proteinExistence type="predicted"/>
<dbReference type="Proteomes" id="UP001516023">
    <property type="component" value="Unassembled WGS sequence"/>
</dbReference>
<evidence type="ECO:0000313" key="3">
    <source>
        <dbReference type="Proteomes" id="UP001516023"/>
    </source>
</evidence>
<organism evidence="2 3">
    <name type="scientific">Cyclotella cryptica</name>
    <dbReference type="NCBI Taxonomy" id="29204"/>
    <lineage>
        <taxon>Eukaryota</taxon>
        <taxon>Sar</taxon>
        <taxon>Stramenopiles</taxon>
        <taxon>Ochrophyta</taxon>
        <taxon>Bacillariophyta</taxon>
        <taxon>Coscinodiscophyceae</taxon>
        <taxon>Thalassiosirophycidae</taxon>
        <taxon>Stephanodiscales</taxon>
        <taxon>Stephanodiscaceae</taxon>
        <taxon>Cyclotella</taxon>
    </lineage>
</organism>
<reference evidence="2 3" key="1">
    <citation type="journal article" date="2020" name="G3 (Bethesda)">
        <title>Improved Reference Genome for Cyclotella cryptica CCMP332, a Model for Cell Wall Morphogenesis, Salinity Adaptation, and Lipid Production in Diatoms (Bacillariophyta).</title>
        <authorList>
            <person name="Roberts W.R."/>
            <person name="Downey K.M."/>
            <person name="Ruck E.C."/>
            <person name="Traller J.C."/>
            <person name="Alverson A.J."/>
        </authorList>
    </citation>
    <scope>NUCLEOTIDE SEQUENCE [LARGE SCALE GENOMIC DNA]</scope>
    <source>
        <strain evidence="2 3">CCMP332</strain>
    </source>
</reference>
<feature type="signal peptide" evidence="1">
    <location>
        <begin position="1"/>
        <end position="22"/>
    </location>
</feature>
<dbReference type="EMBL" id="JABMIG020000018">
    <property type="protein sequence ID" value="KAL3802686.1"/>
    <property type="molecule type" value="Genomic_DNA"/>
</dbReference>
<keyword evidence="1" id="KW-0732">Signal</keyword>
<evidence type="ECO:0000256" key="1">
    <source>
        <dbReference type="SAM" id="SignalP"/>
    </source>
</evidence>
<evidence type="ECO:0000313" key="2">
    <source>
        <dbReference type="EMBL" id="KAL3802686.1"/>
    </source>
</evidence>